<protein>
    <recommendedName>
        <fullName evidence="5">Lipoprotein</fullName>
    </recommendedName>
</protein>
<dbReference type="PROSITE" id="PS51257">
    <property type="entry name" value="PROKAR_LIPOPROTEIN"/>
    <property type="match status" value="1"/>
</dbReference>
<accession>A0A5N8X0D0</accession>
<feature type="signal peptide" evidence="2">
    <location>
        <begin position="1"/>
        <end position="29"/>
    </location>
</feature>
<proteinExistence type="predicted"/>
<dbReference type="AlphaFoldDB" id="A0A5N8X0D0"/>
<evidence type="ECO:0000256" key="1">
    <source>
        <dbReference type="SAM" id="MobiDB-lite"/>
    </source>
</evidence>
<evidence type="ECO:0000313" key="4">
    <source>
        <dbReference type="Proteomes" id="UP000373149"/>
    </source>
</evidence>
<dbReference type="Proteomes" id="UP000373149">
    <property type="component" value="Unassembled WGS sequence"/>
</dbReference>
<keyword evidence="4" id="KW-1185">Reference proteome</keyword>
<dbReference type="RefSeq" id="WP_152866521.1">
    <property type="nucleotide sequence ID" value="NZ_VMNX01000130.1"/>
</dbReference>
<name>A0A5N8X0D0_9ACTN</name>
<keyword evidence="2" id="KW-0732">Signal</keyword>
<dbReference type="EMBL" id="VMNX01000130">
    <property type="protein sequence ID" value="MPY52288.1"/>
    <property type="molecule type" value="Genomic_DNA"/>
</dbReference>
<feature type="chain" id="PRO_5024273223" description="Lipoprotein" evidence="2">
    <location>
        <begin position="30"/>
        <end position="179"/>
    </location>
</feature>
<organism evidence="3 4">
    <name type="scientific">Streptomyces acidicola</name>
    <dbReference type="NCBI Taxonomy" id="2596892"/>
    <lineage>
        <taxon>Bacteria</taxon>
        <taxon>Bacillati</taxon>
        <taxon>Actinomycetota</taxon>
        <taxon>Actinomycetes</taxon>
        <taxon>Kitasatosporales</taxon>
        <taxon>Streptomycetaceae</taxon>
        <taxon>Streptomyces</taxon>
    </lineage>
</organism>
<sequence length="179" mass="18125">MRHPIRLTTAAALGALALASLTGCSSSPAAKDREAEPLAAGTSAAALPPPRSAPSPAATLPAPPRRGEVRIEEGPFTDRVRLTGLSLTGESAVSGHLAITSDVSDVLALELRAAYYDAEGRLVGTGSFEYQEEGQDADGGHHHDGPRAAGEGIDFKAPAAKLTGTAAAAVVSVPVLVNE</sequence>
<reference evidence="3 4" key="1">
    <citation type="submission" date="2019-09" db="EMBL/GenBank/DDBJ databases">
        <authorList>
            <person name="Duangmal K."/>
            <person name="Teo W.F.A."/>
            <person name="Lipun K."/>
        </authorList>
    </citation>
    <scope>NUCLEOTIDE SEQUENCE [LARGE SCALE GENOMIC DNA]</scope>
    <source>
        <strain evidence="3 4">K1PN6</strain>
    </source>
</reference>
<feature type="region of interest" description="Disordered" evidence="1">
    <location>
        <begin position="131"/>
        <end position="151"/>
    </location>
</feature>
<evidence type="ECO:0000313" key="3">
    <source>
        <dbReference type="EMBL" id="MPY52288.1"/>
    </source>
</evidence>
<evidence type="ECO:0008006" key="5">
    <source>
        <dbReference type="Google" id="ProtNLM"/>
    </source>
</evidence>
<gene>
    <name evidence="3" type="ORF">FPZ41_28435</name>
</gene>
<feature type="region of interest" description="Disordered" evidence="1">
    <location>
        <begin position="26"/>
        <end position="72"/>
    </location>
</feature>
<comment type="caution">
    <text evidence="3">The sequence shown here is derived from an EMBL/GenBank/DDBJ whole genome shotgun (WGS) entry which is preliminary data.</text>
</comment>
<evidence type="ECO:0000256" key="2">
    <source>
        <dbReference type="SAM" id="SignalP"/>
    </source>
</evidence>